<dbReference type="Proteomes" id="UP000663525">
    <property type="component" value="Chromosome"/>
</dbReference>
<accession>A0A897MVL0</accession>
<gene>
    <name evidence="1" type="ORF">HSR121_0185</name>
</gene>
<sequence>MVNSFSSHIQNPPIDSLIIISFETTRCTMTTTDFMNPTAAKIVLATQRGDSINRISNKIGTSYSWVYDWVGRLVDAEIISNTDNGIRVRDYEMRRRYEEMMGTLYTRGDVSQEDAYVIPHFAGMEFAYTEIDAAYVWTHGGFQIARAHDDYPVFIEVHERDVDRWIEFFERFGVDTTVGERPDAADVDGSVYYVLFPQAEDIDVEWVDGNPVIPLDDAVSQMMETRPAYEPALEMIADEHDVDIDVSHHDEMTAD</sequence>
<organism evidence="1 2">
    <name type="scientific">Halapricum desulfuricans</name>
    <dbReference type="NCBI Taxonomy" id="2841257"/>
    <lineage>
        <taxon>Archaea</taxon>
        <taxon>Methanobacteriati</taxon>
        <taxon>Methanobacteriota</taxon>
        <taxon>Stenosarchaea group</taxon>
        <taxon>Halobacteria</taxon>
        <taxon>Halobacteriales</taxon>
        <taxon>Haloarculaceae</taxon>
        <taxon>Halapricum</taxon>
    </lineage>
</organism>
<evidence type="ECO:0000313" key="2">
    <source>
        <dbReference type="Proteomes" id="UP000663525"/>
    </source>
</evidence>
<evidence type="ECO:0000313" key="1">
    <source>
        <dbReference type="EMBL" id="QSG04544.1"/>
    </source>
</evidence>
<name>A0A897MVL0_9EURY</name>
<dbReference type="AlphaFoldDB" id="A0A897MVL0"/>
<proteinExistence type="predicted"/>
<protein>
    <submittedName>
        <fullName evidence="1">Transcriptional regulator, ArsR family</fullName>
    </submittedName>
</protein>
<dbReference type="EMBL" id="CP064787">
    <property type="protein sequence ID" value="QSG04544.1"/>
    <property type="molecule type" value="Genomic_DNA"/>
</dbReference>
<reference evidence="1" key="1">
    <citation type="submission" date="2020-11" db="EMBL/GenBank/DDBJ databases">
        <title>Carbohydrate-dependent, anaerobic sulfur respiration: A novel catabolism in halophilic archaea.</title>
        <authorList>
            <person name="Sorokin D.Y."/>
            <person name="Messina E."/>
            <person name="Smedile F."/>
            <person name="La Cono V."/>
            <person name="Hallsworth J.E."/>
            <person name="Yakimov M.M."/>
        </authorList>
    </citation>
    <scope>NUCLEOTIDE SEQUENCE</scope>
    <source>
        <strain evidence="1">HSR12-1</strain>
    </source>
</reference>